<dbReference type="EnsemblMetazoa" id="AALFPA23_018186.R26713">
    <property type="protein sequence ID" value="AALFPA23_018186.P26713"/>
    <property type="gene ID" value="AALFPA23_018186"/>
</dbReference>
<dbReference type="GeneID" id="109421685"/>
<proteinExistence type="predicted"/>
<keyword evidence="4" id="KW-1185">Reference proteome</keyword>
<dbReference type="Gene3D" id="2.70.220.10">
    <property type="entry name" value="Ganglioside GM2 activator"/>
    <property type="match status" value="1"/>
</dbReference>
<feature type="chain" id="PRO_5046690123" evidence="2">
    <location>
        <begin position="22"/>
        <end position="170"/>
    </location>
</feature>
<keyword evidence="1 2" id="KW-0732">Signal</keyword>
<sequence length="170" mass="19239">MKVASTLVLLTLFSFISFGSMYELIIDSFDPEPNIDKDYLILYTVRVTRKQRNVYVISGSFEVTQNWGNQMQVLYTISAANKLGPPIMMGNSGFCDFYNSKNEVMQKVRENAKMPPDCPLAKGVYHIKDFELNEKMLPPMVPQGQYKAYVKMNSPDGKHVGAYTVQATVT</sequence>
<dbReference type="SUPFAM" id="SSF63707">
    <property type="entry name" value="Ganglioside M2 (gm2) activator"/>
    <property type="match status" value="1"/>
</dbReference>
<dbReference type="RefSeq" id="XP_029732752.1">
    <property type="nucleotide sequence ID" value="XM_029876892.2"/>
</dbReference>
<organism evidence="3 4">
    <name type="scientific">Aedes albopictus</name>
    <name type="common">Asian tiger mosquito</name>
    <name type="synonym">Stegomyia albopicta</name>
    <dbReference type="NCBI Taxonomy" id="7160"/>
    <lineage>
        <taxon>Eukaryota</taxon>
        <taxon>Metazoa</taxon>
        <taxon>Ecdysozoa</taxon>
        <taxon>Arthropoda</taxon>
        <taxon>Hexapoda</taxon>
        <taxon>Insecta</taxon>
        <taxon>Pterygota</taxon>
        <taxon>Neoptera</taxon>
        <taxon>Endopterygota</taxon>
        <taxon>Diptera</taxon>
        <taxon>Nematocera</taxon>
        <taxon>Culicoidea</taxon>
        <taxon>Culicidae</taxon>
        <taxon>Culicinae</taxon>
        <taxon>Aedini</taxon>
        <taxon>Aedes</taxon>
        <taxon>Stegomyia</taxon>
    </lineage>
</organism>
<dbReference type="Proteomes" id="UP000069940">
    <property type="component" value="Unassembled WGS sequence"/>
</dbReference>
<dbReference type="InterPro" id="IPR010512">
    <property type="entry name" value="DUF1091"/>
</dbReference>
<dbReference type="Pfam" id="PF06477">
    <property type="entry name" value="DUF1091"/>
    <property type="match status" value="1"/>
</dbReference>
<reference evidence="3" key="2">
    <citation type="submission" date="2025-05" db="UniProtKB">
        <authorList>
            <consortium name="EnsemblMetazoa"/>
        </authorList>
    </citation>
    <scope>IDENTIFICATION</scope>
    <source>
        <strain evidence="3">Foshan</strain>
    </source>
</reference>
<feature type="signal peptide" evidence="2">
    <location>
        <begin position="1"/>
        <end position="21"/>
    </location>
</feature>
<dbReference type="InterPro" id="IPR036846">
    <property type="entry name" value="GM2-AP_sf"/>
</dbReference>
<evidence type="ECO:0000256" key="1">
    <source>
        <dbReference type="ARBA" id="ARBA00022729"/>
    </source>
</evidence>
<evidence type="ECO:0000313" key="3">
    <source>
        <dbReference type="EnsemblMetazoa" id="AALFPA23_018186.P26713"/>
    </source>
</evidence>
<reference evidence="4" key="1">
    <citation type="journal article" date="2015" name="Proc. Natl. Acad. Sci. U.S.A.">
        <title>Genome sequence of the Asian Tiger mosquito, Aedes albopictus, reveals insights into its biology, genetics, and evolution.</title>
        <authorList>
            <person name="Chen X.G."/>
            <person name="Jiang X."/>
            <person name="Gu J."/>
            <person name="Xu M."/>
            <person name="Wu Y."/>
            <person name="Deng Y."/>
            <person name="Zhang C."/>
            <person name="Bonizzoni M."/>
            <person name="Dermauw W."/>
            <person name="Vontas J."/>
            <person name="Armbruster P."/>
            <person name="Huang X."/>
            <person name="Yang Y."/>
            <person name="Zhang H."/>
            <person name="He W."/>
            <person name="Peng H."/>
            <person name="Liu Y."/>
            <person name="Wu K."/>
            <person name="Chen J."/>
            <person name="Lirakis M."/>
            <person name="Topalis P."/>
            <person name="Van Leeuwen T."/>
            <person name="Hall A.B."/>
            <person name="Jiang X."/>
            <person name="Thorpe C."/>
            <person name="Mueller R.L."/>
            <person name="Sun C."/>
            <person name="Waterhouse R.M."/>
            <person name="Yan G."/>
            <person name="Tu Z.J."/>
            <person name="Fang X."/>
            <person name="James A.A."/>
        </authorList>
    </citation>
    <scope>NUCLEOTIDE SEQUENCE [LARGE SCALE GENOMIC DNA]</scope>
    <source>
        <strain evidence="4">Foshan</strain>
    </source>
</reference>
<dbReference type="PANTHER" id="PTHR21112">
    <property type="entry name" value="CHEMOSENSORY PROTEIN A 29A-RELATED"/>
    <property type="match status" value="1"/>
</dbReference>
<evidence type="ECO:0000256" key="2">
    <source>
        <dbReference type="SAM" id="SignalP"/>
    </source>
</evidence>
<dbReference type="PANTHER" id="PTHR21112:SF13">
    <property type="entry name" value="CHEMOSENSORY PROTEIN A 7A"/>
    <property type="match status" value="1"/>
</dbReference>
<evidence type="ECO:0000313" key="4">
    <source>
        <dbReference type="Proteomes" id="UP000069940"/>
    </source>
</evidence>
<name>A0ABM1ZGD3_AEDAL</name>
<protein>
    <submittedName>
        <fullName evidence="3">Uncharacterized protein</fullName>
    </submittedName>
</protein>
<accession>A0ABM1ZGD3</accession>